<feature type="domain" description="BON" evidence="2">
    <location>
        <begin position="60"/>
        <end position="129"/>
    </location>
</feature>
<keyword evidence="1" id="KW-0732">Signal</keyword>
<dbReference type="PANTHER" id="PTHR34606">
    <property type="entry name" value="BON DOMAIN-CONTAINING PROTEIN"/>
    <property type="match status" value="1"/>
</dbReference>
<comment type="caution">
    <text evidence="3">The sequence shown here is derived from an EMBL/GenBank/DDBJ whole genome shotgun (WGS) entry which is preliminary data.</text>
</comment>
<accession>A0A370GBA6</accession>
<dbReference type="Proteomes" id="UP000254720">
    <property type="component" value="Unassembled WGS sequence"/>
</dbReference>
<evidence type="ECO:0000256" key="1">
    <source>
        <dbReference type="SAM" id="SignalP"/>
    </source>
</evidence>
<proteinExistence type="predicted"/>
<dbReference type="Pfam" id="PF04972">
    <property type="entry name" value="BON"/>
    <property type="match status" value="2"/>
</dbReference>
<dbReference type="RefSeq" id="WP_170131861.1">
    <property type="nucleotide sequence ID" value="NZ_LR699114.1"/>
</dbReference>
<dbReference type="InterPro" id="IPR014004">
    <property type="entry name" value="Transpt-assoc_nodulatn_dom_bac"/>
</dbReference>
<sequence>MKLLHAVKITTLASILAYSAYGFAATSDMQNGNSQQNMNSNMQQQNMNSGMSTNGSMQMSDADITAAINGKLSADPLTTGSTVNVTTQNGTVTLNGTVNTDADVSKVVELAESTAGVKDVNTTNLNVKESKQPLADTIITAKVRGIFIREKLFGDKDISVMGIGVETNNGTVYLTGTVDTQEQANNAVKLAQSISGVQKVESKLEVKAASSS</sequence>
<evidence type="ECO:0000313" key="4">
    <source>
        <dbReference type="Proteomes" id="UP000254720"/>
    </source>
</evidence>
<feature type="domain" description="BON" evidence="2">
    <location>
        <begin position="135"/>
        <end position="208"/>
    </location>
</feature>
<dbReference type="InterPro" id="IPR051686">
    <property type="entry name" value="Lipoprotein_DolP"/>
</dbReference>
<dbReference type="Gene3D" id="3.30.1340.30">
    <property type="match status" value="2"/>
</dbReference>
<reference evidence="3 4" key="1">
    <citation type="submission" date="2018-07" db="EMBL/GenBank/DDBJ databases">
        <title>Genomic Encyclopedia of Type Strains, Phase IV (KMG-IV): sequencing the most valuable type-strain genomes for metagenomic binning, comparative biology and taxonomic classification.</title>
        <authorList>
            <person name="Goeker M."/>
        </authorList>
    </citation>
    <scope>NUCLEOTIDE SEQUENCE [LARGE SCALE GENOMIC DNA]</scope>
    <source>
        <strain evidence="3 4">DSM 16500</strain>
    </source>
</reference>
<dbReference type="SMART" id="SM00749">
    <property type="entry name" value="BON"/>
    <property type="match status" value="2"/>
</dbReference>
<gene>
    <name evidence="3" type="ORF">C8D86_12231</name>
</gene>
<keyword evidence="4" id="KW-1185">Reference proteome</keyword>
<evidence type="ECO:0000259" key="2">
    <source>
        <dbReference type="PROSITE" id="PS50914"/>
    </source>
</evidence>
<evidence type="ECO:0000313" key="3">
    <source>
        <dbReference type="EMBL" id="RDI40987.1"/>
    </source>
</evidence>
<feature type="chain" id="PRO_5016596448" evidence="1">
    <location>
        <begin position="25"/>
        <end position="212"/>
    </location>
</feature>
<dbReference type="AlphaFoldDB" id="A0A370GBA6"/>
<name>A0A370GBA6_9COXI</name>
<dbReference type="PROSITE" id="PS50914">
    <property type="entry name" value="BON"/>
    <property type="match status" value="2"/>
</dbReference>
<protein>
    <submittedName>
        <fullName evidence="3">Hyperosmotically inducible protein</fullName>
    </submittedName>
</protein>
<feature type="signal peptide" evidence="1">
    <location>
        <begin position="1"/>
        <end position="24"/>
    </location>
</feature>
<dbReference type="PANTHER" id="PTHR34606:SF15">
    <property type="entry name" value="BON DOMAIN-CONTAINING PROTEIN"/>
    <property type="match status" value="1"/>
</dbReference>
<dbReference type="EMBL" id="QQAX01000022">
    <property type="protein sequence ID" value="RDI40987.1"/>
    <property type="molecule type" value="Genomic_DNA"/>
</dbReference>
<dbReference type="InterPro" id="IPR007055">
    <property type="entry name" value="BON_dom"/>
</dbReference>
<organism evidence="3 4">
    <name type="scientific">Aquicella lusitana</name>
    <dbReference type="NCBI Taxonomy" id="254246"/>
    <lineage>
        <taxon>Bacteria</taxon>
        <taxon>Pseudomonadati</taxon>
        <taxon>Pseudomonadota</taxon>
        <taxon>Gammaproteobacteria</taxon>
        <taxon>Legionellales</taxon>
        <taxon>Coxiellaceae</taxon>
        <taxon>Aquicella</taxon>
    </lineage>
</organism>